<proteinExistence type="predicted"/>
<dbReference type="PANTHER" id="PTHR37187:SF19">
    <property type="entry name" value="(RAPE) HYPOTHETICAL PROTEIN"/>
    <property type="match status" value="1"/>
</dbReference>
<feature type="compositionally biased region" description="Basic residues" evidence="1">
    <location>
        <begin position="1"/>
        <end position="15"/>
    </location>
</feature>
<feature type="compositionally biased region" description="Basic and acidic residues" evidence="1">
    <location>
        <begin position="303"/>
        <end position="317"/>
    </location>
</feature>
<feature type="compositionally biased region" description="Basic and acidic residues" evidence="1">
    <location>
        <begin position="89"/>
        <end position="98"/>
    </location>
</feature>
<feature type="compositionally biased region" description="Basic and acidic residues" evidence="1">
    <location>
        <begin position="253"/>
        <end position="264"/>
    </location>
</feature>
<feature type="compositionally biased region" description="Polar residues" evidence="1">
    <location>
        <begin position="21"/>
        <end position="31"/>
    </location>
</feature>
<feature type="compositionally biased region" description="Basic and acidic residues" evidence="1">
    <location>
        <begin position="273"/>
        <end position="284"/>
    </location>
</feature>
<organism evidence="2 3">
    <name type="scientific">Psophocarpus tetragonolobus</name>
    <name type="common">Winged bean</name>
    <name type="synonym">Dolichos tetragonolobus</name>
    <dbReference type="NCBI Taxonomy" id="3891"/>
    <lineage>
        <taxon>Eukaryota</taxon>
        <taxon>Viridiplantae</taxon>
        <taxon>Streptophyta</taxon>
        <taxon>Embryophyta</taxon>
        <taxon>Tracheophyta</taxon>
        <taxon>Spermatophyta</taxon>
        <taxon>Magnoliopsida</taxon>
        <taxon>eudicotyledons</taxon>
        <taxon>Gunneridae</taxon>
        <taxon>Pentapetalae</taxon>
        <taxon>rosids</taxon>
        <taxon>fabids</taxon>
        <taxon>Fabales</taxon>
        <taxon>Fabaceae</taxon>
        <taxon>Papilionoideae</taxon>
        <taxon>50 kb inversion clade</taxon>
        <taxon>NPAAA clade</taxon>
        <taxon>indigoferoid/millettioid clade</taxon>
        <taxon>Phaseoleae</taxon>
        <taxon>Psophocarpus</taxon>
    </lineage>
</organism>
<dbReference type="AlphaFoldDB" id="A0AAN9T2K6"/>
<feature type="compositionally biased region" description="Basic and acidic residues" evidence="1">
    <location>
        <begin position="34"/>
        <end position="43"/>
    </location>
</feature>
<evidence type="ECO:0000313" key="3">
    <source>
        <dbReference type="Proteomes" id="UP001386955"/>
    </source>
</evidence>
<name>A0AAN9T2K6_PSOTE</name>
<feature type="region of interest" description="Disordered" evidence="1">
    <location>
        <begin position="207"/>
        <end position="317"/>
    </location>
</feature>
<accession>A0AAN9T2K6</accession>
<feature type="compositionally biased region" description="Basic and acidic residues" evidence="1">
    <location>
        <begin position="145"/>
        <end position="161"/>
    </location>
</feature>
<evidence type="ECO:0000313" key="2">
    <source>
        <dbReference type="EMBL" id="KAK7411699.1"/>
    </source>
</evidence>
<dbReference type="Proteomes" id="UP001386955">
    <property type="component" value="Unassembled WGS sequence"/>
</dbReference>
<feature type="compositionally biased region" description="Basic and acidic residues" evidence="1">
    <location>
        <begin position="105"/>
        <end position="130"/>
    </location>
</feature>
<protein>
    <submittedName>
        <fullName evidence="2">Uncharacterized protein</fullName>
    </submittedName>
</protein>
<feature type="compositionally biased region" description="Low complexity" evidence="1">
    <location>
        <begin position="67"/>
        <end position="78"/>
    </location>
</feature>
<dbReference type="PANTHER" id="PTHR37187">
    <property type="entry name" value="EXPRESSED PROTEIN"/>
    <property type="match status" value="1"/>
</dbReference>
<reference evidence="2 3" key="1">
    <citation type="submission" date="2024-01" db="EMBL/GenBank/DDBJ databases">
        <title>The genomes of 5 underutilized Papilionoideae crops provide insights into root nodulation and disease resistanc.</title>
        <authorList>
            <person name="Jiang F."/>
        </authorList>
    </citation>
    <scope>NUCLEOTIDE SEQUENCE [LARGE SCALE GENOMIC DNA]</scope>
    <source>
        <strain evidence="2">DUOXIRENSHENG_FW03</strain>
        <tissue evidence="2">Leaves</tissue>
    </source>
</reference>
<feature type="region of interest" description="Disordered" evidence="1">
    <location>
        <begin position="1"/>
        <end position="161"/>
    </location>
</feature>
<gene>
    <name evidence="2" type="ORF">VNO78_03136</name>
</gene>
<keyword evidence="3" id="KW-1185">Reference proteome</keyword>
<comment type="caution">
    <text evidence="2">The sequence shown here is derived from an EMBL/GenBank/DDBJ whole genome shotgun (WGS) entry which is preliminary data.</text>
</comment>
<dbReference type="EMBL" id="JAYMYS010000001">
    <property type="protein sequence ID" value="KAK7411699.1"/>
    <property type="molecule type" value="Genomic_DNA"/>
</dbReference>
<sequence length="317" mass="34178">MPSGSKKRKAAKKKKEKETEINSNPSTTYPQGNDEVKSQDEKGSNGGSPAHGEHDHPFNEEEEESDPSAAQPSDAAASMGLEEVSGDSKIGEAEEGKEGVVVIEWDMKSEGSESRDVSVGRVEAVKESHNGNRSSSTSSSSDEAETVKNAKDESHNSIKETEVIDELVKSMDSLKAKMMSITQNVPEEEITQNVLVEEITQNVLVDKTSDSTAESSADPVKALVSAPEVQRNDNENGLLEKSMGSQVEATNVDAKKSEDKEHSSSDQNVRTLSLEESKPREFDNKVSASASHSSIPESTIVAEHVKDSDTPECSENK</sequence>
<evidence type="ECO:0000256" key="1">
    <source>
        <dbReference type="SAM" id="MobiDB-lite"/>
    </source>
</evidence>